<evidence type="ECO:0000256" key="1">
    <source>
        <dbReference type="SAM" id="Phobius"/>
    </source>
</evidence>
<dbReference type="Pfam" id="PF14345">
    <property type="entry name" value="GDYXXLXY"/>
    <property type="match status" value="1"/>
</dbReference>
<dbReference type="EMBL" id="CP095049">
    <property type="protein sequence ID" value="UOQ53807.1"/>
    <property type="molecule type" value="Genomic_DNA"/>
</dbReference>
<keyword evidence="1" id="KW-0472">Membrane</keyword>
<keyword evidence="1" id="KW-0812">Transmembrane</keyword>
<keyword evidence="1" id="KW-1133">Transmembrane helix</keyword>
<evidence type="ECO:0000313" key="3">
    <source>
        <dbReference type="Proteomes" id="UP000831785"/>
    </source>
</evidence>
<proteinExistence type="predicted"/>
<name>A0ABY4FCT9_9BACT</name>
<reference evidence="2 3" key="1">
    <citation type="submission" date="2022-04" db="EMBL/GenBank/DDBJ databases">
        <title>Hymenobacter sp. isolated from the air.</title>
        <authorList>
            <person name="Won M."/>
            <person name="Lee C.-M."/>
            <person name="Woen H.-Y."/>
            <person name="Kwon S.-W."/>
        </authorList>
    </citation>
    <scope>NUCLEOTIDE SEQUENCE [LARGE SCALE GENOMIC DNA]</scope>
    <source>
        <strain evidence="3">5116 S-27</strain>
    </source>
</reference>
<dbReference type="InterPro" id="IPR025833">
    <property type="entry name" value="GDYXXLXY"/>
</dbReference>
<accession>A0ABY4FCT9</accession>
<feature type="transmembrane region" description="Helical" evidence="1">
    <location>
        <begin position="15"/>
        <end position="37"/>
    </location>
</feature>
<dbReference type="Proteomes" id="UP000831785">
    <property type="component" value="Chromosome"/>
</dbReference>
<protein>
    <submittedName>
        <fullName evidence="2">GDYXXLXY domain-containing protein</fullName>
    </submittedName>
</protein>
<evidence type="ECO:0000313" key="2">
    <source>
        <dbReference type="EMBL" id="UOQ53807.1"/>
    </source>
</evidence>
<gene>
    <name evidence="2" type="ORF">MUN80_03370</name>
</gene>
<sequence>MATPAPTTTFTHRRLIGLAVAAQMLFILAVAGAGYATTALGRTITLRTTPVDPRDLLYGDYLRLNYSISQVAPTLWQGPEPPRKHQPVYVLLRPQNGSYEATAVYPTEPTAPAPDQAILRGWVTDSWRHGLRLRYNLERYYVPEATGKSLQKTGGRRPLLVQVSVAPWGQARITKVAELPK</sequence>
<keyword evidence="3" id="KW-1185">Reference proteome</keyword>
<dbReference type="RefSeq" id="WP_244719634.1">
    <property type="nucleotide sequence ID" value="NZ_CP095049.1"/>
</dbReference>
<organism evidence="2 3">
    <name type="scientific">Hymenobacter cellulosivorans</name>
    <dbReference type="NCBI Taxonomy" id="2932249"/>
    <lineage>
        <taxon>Bacteria</taxon>
        <taxon>Pseudomonadati</taxon>
        <taxon>Bacteroidota</taxon>
        <taxon>Cytophagia</taxon>
        <taxon>Cytophagales</taxon>
        <taxon>Hymenobacteraceae</taxon>
        <taxon>Hymenobacter</taxon>
    </lineage>
</organism>